<dbReference type="Pfam" id="PF00441">
    <property type="entry name" value="Acyl-CoA_dh_1"/>
    <property type="match status" value="1"/>
</dbReference>
<evidence type="ECO:0000313" key="13">
    <source>
        <dbReference type="Proteomes" id="UP000184028"/>
    </source>
</evidence>
<name>A0A1M7M512_9FLAO</name>
<feature type="domain" description="Acyl-CoA dehydrogenase/oxidase N-terminal" evidence="11">
    <location>
        <begin position="7"/>
        <end position="118"/>
    </location>
</feature>
<dbReference type="EC" id="1.3.8.10" evidence="6"/>
<dbReference type="InterPro" id="IPR036250">
    <property type="entry name" value="AcylCo_DH-like_C"/>
</dbReference>
<evidence type="ECO:0000259" key="10">
    <source>
        <dbReference type="Pfam" id="PF02770"/>
    </source>
</evidence>
<evidence type="ECO:0000256" key="2">
    <source>
        <dbReference type="ARBA" id="ARBA00009347"/>
    </source>
</evidence>
<dbReference type="SUPFAM" id="SSF47203">
    <property type="entry name" value="Acyl-CoA dehydrogenase C-terminal domain-like"/>
    <property type="match status" value="1"/>
</dbReference>
<dbReference type="InterPro" id="IPR009100">
    <property type="entry name" value="AcylCoA_DH/oxidase_NM_dom_sf"/>
</dbReference>
<evidence type="ECO:0000256" key="5">
    <source>
        <dbReference type="ARBA" id="ARBA00023002"/>
    </source>
</evidence>
<evidence type="ECO:0000256" key="4">
    <source>
        <dbReference type="ARBA" id="ARBA00022827"/>
    </source>
</evidence>
<dbReference type="GO" id="GO:0050660">
    <property type="term" value="F:flavin adenine dinucleotide binding"/>
    <property type="evidence" value="ECO:0007669"/>
    <property type="project" value="InterPro"/>
</dbReference>
<dbReference type="FunFam" id="1.20.140.10:FF:000004">
    <property type="entry name" value="Acyl-CoA dehydrogenase FadE25"/>
    <property type="match status" value="1"/>
</dbReference>
<dbReference type="GO" id="GO:0003995">
    <property type="term" value="F:acyl-CoA dehydrogenase activity"/>
    <property type="evidence" value="ECO:0007669"/>
    <property type="project" value="InterPro"/>
</dbReference>
<accession>A0A1M7M512</accession>
<dbReference type="InterPro" id="IPR006091">
    <property type="entry name" value="Acyl-CoA_Oxase/DH_mid-dom"/>
</dbReference>
<evidence type="ECO:0000256" key="1">
    <source>
        <dbReference type="ARBA" id="ARBA00001974"/>
    </source>
</evidence>
<dbReference type="STRING" id="946677.SAMN05444484_11171"/>
<dbReference type="RefSeq" id="WP_068845387.1">
    <property type="nucleotide sequence ID" value="NZ_FRBT01000011.1"/>
</dbReference>
<dbReference type="Gene3D" id="1.20.140.10">
    <property type="entry name" value="Butyryl-CoA Dehydrogenase, subunit A, domain 3"/>
    <property type="match status" value="1"/>
</dbReference>
<gene>
    <name evidence="12" type="ORF">SAMN05444484_11171</name>
</gene>
<evidence type="ECO:0000259" key="9">
    <source>
        <dbReference type="Pfam" id="PF00441"/>
    </source>
</evidence>
<dbReference type="FunFam" id="1.10.540.10:FF:000002">
    <property type="entry name" value="Acyl-CoA dehydrogenase FadE19"/>
    <property type="match status" value="1"/>
</dbReference>
<dbReference type="PANTHER" id="PTHR43884:SF12">
    <property type="entry name" value="ISOVALERYL-COA DEHYDROGENASE, MITOCHONDRIAL-RELATED"/>
    <property type="match status" value="1"/>
</dbReference>
<evidence type="ECO:0000256" key="3">
    <source>
        <dbReference type="ARBA" id="ARBA00022630"/>
    </source>
</evidence>
<dbReference type="FunFam" id="2.40.110.10:FF:000001">
    <property type="entry name" value="Acyl-CoA dehydrogenase, mitochondrial"/>
    <property type="match status" value="1"/>
</dbReference>
<dbReference type="PROSITE" id="PS00073">
    <property type="entry name" value="ACYL_COA_DH_2"/>
    <property type="match status" value="1"/>
</dbReference>
<organism evidence="12 13">
    <name type="scientific">Flavobacterium chilense</name>
    <dbReference type="NCBI Taxonomy" id="946677"/>
    <lineage>
        <taxon>Bacteria</taxon>
        <taxon>Pseudomonadati</taxon>
        <taxon>Bacteroidota</taxon>
        <taxon>Flavobacteriia</taxon>
        <taxon>Flavobacteriales</taxon>
        <taxon>Flavobacteriaceae</taxon>
        <taxon>Flavobacterium</taxon>
    </lineage>
</organism>
<feature type="domain" description="Acyl-CoA oxidase/dehydrogenase middle" evidence="10">
    <location>
        <begin position="123"/>
        <end position="217"/>
    </location>
</feature>
<dbReference type="InterPro" id="IPR009075">
    <property type="entry name" value="AcylCo_DH/oxidase_C"/>
</dbReference>
<reference evidence="13" key="1">
    <citation type="submission" date="2016-11" db="EMBL/GenBank/DDBJ databases">
        <authorList>
            <person name="Varghese N."/>
            <person name="Submissions S."/>
        </authorList>
    </citation>
    <scope>NUCLEOTIDE SEQUENCE [LARGE SCALE GENOMIC DNA]</scope>
    <source>
        <strain evidence="13">DSM 24724</strain>
    </source>
</reference>
<dbReference type="PIRSF" id="PIRSF016578">
    <property type="entry name" value="HsaA"/>
    <property type="match status" value="1"/>
</dbReference>
<evidence type="ECO:0000256" key="7">
    <source>
        <dbReference type="ARBA" id="ARBA00072305"/>
    </source>
</evidence>
<dbReference type="Gene3D" id="1.10.540.10">
    <property type="entry name" value="Acyl-CoA dehydrogenase/oxidase, N-terminal domain"/>
    <property type="match status" value="1"/>
</dbReference>
<comment type="similarity">
    <text evidence="2 8">Belongs to the acyl-CoA dehydrogenase family.</text>
</comment>
<dbReference type="PANTHER" id="PTHR43884">
    <property type="entry name" value="ACYL-COA DEHYDROGENASE"/>
    <property type="match status" value="1"/>
</dbReference>
<keyword evidence="3 8" id="KW-0285">Flavoprotein</keyword>
<keyword evidence="5 8" id="KW-0560">Oxidoreductase</keyword>
<dbReference type="InterPro" id="IPR046373">
    <property type="entry name" value="Acyl-CoA_Oxase/DH_mid-dom_sf"/>
</dbReference>
<dbReference type="InterPro" id="IPR013786">
    <property type="entry name" value="AcylCoA_DH/ox_N"/>
</dbReference>
<keyword evidence="4 8" id="KW-0274">FAD</keyword>
<protein>
    <recommendedName>
        <fullName evidence="7">Cyclohex-1-ene-1-carbonyl-CoA dehydrogenase</fullName>
        <ecNumber evidence="6">1.3.8.10</ecNumber>
    </recommendedName>
</protein>
<feature type="domain" description="Acyl-CoA dehydrogenase/oxidase C-terminal" evidence="9">
    <location>
        <begin position="229"/>
        <end position="378"/>
    </location>
</feature>
<dbReference type="SUPFAM" id="SSF56645">
    <property type="entry name" value="Acyl-CoA dehydrogenase NM domain-like"/>
    <property type="match status" value="1"/>
</dbReference>
<sequence length="380" mass="41632">MNFDYNEMQSMIAQSIKDFAEKNIKPFIMEWDEAQIFPISLFKKLGEMGFMGVLVPEEYGGSGLGYHEYITVVEEIAKVDPSIGLSVAAHNSLCTNHILTFGNEEQKKKWLPKLATAEYIGAWGLTEHNTGSDAGGMNTTAVRDGDHWIVNGAKNFITHAISGDVAVVIVRTGEKGDSKGMTAFVFEKGMKGFTSGKKENKLGMRASETAELVFDSCRVPDANRLGEVGQGFIQAMKILDGGRISIGALSLGISKGAYEAALKYSKERYQFGQPISNFQGISFKLADMATEIEASELLLHKAAFLKQQHKPVTTLGAMAKMYASEACVKIANEAVQIHGGYGYTKDFPVEKFYRDSKLCTIGEGTTEIQKVVISRNLLKE</sequence>
<keyword evidence="13" id="KW-1185">Reference proteome</keyword>
<dbReference type="InterPro" id="IPR006089">
    <property type="entry name" value="Acyl-CoA_DH_CS"/>
</dbReference>
<evidence type="ECO:0000256" key="8">
    <source>
        <dbReference type="RuleBase" id="RU362125"/>
    </source>
</evidence>
<evidence type="ECO:0000313" key="12">
    <source>
        <dbReference type="EMBL" id="SHM85738.1"/>
    </source>
</evidence>
<dbReference type="EMBL" id="FRBT01000011">
    <property type="protein sequence ID" value="SHM85738.1"/>
    <property type="molecule type" value="Genomic_DNA"/>
</dbReference>
<dbReference type="InterPro" id="IPR037069">
    <property type="entry name" value="AcylCoA_DH/ox_N_sf"/>
</dbReference>
<dbReference type="AlphaFoldDB" id="A0A1M7M512"/>
<comment type="cofactor">
    <cofactor evidence="1 8">
        <name>FAD</name>
        <dbReference type="ChEBI" id="CHEBI:57692"/>
    </cofactor>
</comment>
<evidence type="ECO:0000259" key="11">
    <source>
        <dbReference type="Pfam" id="PF02771"/>
    </source>
</evidence>
<dbReference type="Gene3D" id="2.40.110.10">
    <property type="entry name" value="Butyryl-CoA Dehydrogenase, subunit A, domain 2"/>
    <property type="match status" value="1"/>
</dbReference>
<dbReference type="Pfam" id="PF02771">
    <property type="entry name" value="Acyl-CoA_dh_N"/>
    <property type="match status" value="1"/>
</dbReference>
<dbReference type="OrthoDB" id="9802867at2"/>
<dbReference type="Pfam" id="PF02770">
    <property type="entry name" value="Acyl-CoA_dh_M"/>
    <property type="match status" value="1"/>
</dbReference>
<dbReference type="Proteomes" id="UP000184028">
    <property type="component" value="Unassembled WGS sequence"/>
</dbReference>
<proteinExistence type="inferred from homology"/>
<evidence type="ECO:0000256" key="6">
    <source>
        <dbReference type="ARBA" id="ARBA00066362"/>
    </source>
</evidence>